<dbReference type="EnsemblMetazoa" id="GPPI026947-RA">
    <property type="protein sequence ID" value="GPPI026947-PA"/>
    <property type="gene ID" value="GPPI026947"/>
</dbReference>
<organism evidence="2 3">
    <name type="scientific">Glossina palpalis gambiensis</name>
    <dbReference type="NCBI Taxonomy" id="67801"/>
    <lineage>
        <taxon>Eukaryota</taxon>
        <taxon>Metazoa</taxon>
        <taxon>Ecdysozoa</taxon>
        <taxon>Arthropoda</taxon>
        <taxon>Hexapoda</taxon>
        <taxon>Insecta</taxon>
        <taxon>Pterygota</taxon>
        <taxon>Neoptera</taxon>
        <taxon>Endopterygota</taxon>
        <taxon>Diptera</taxon>
        <taxon>Brachycera</taxon>
        <taxon>Muscomorpha</taxon>
        <taxon>Hippoboscoidea</taxon>
        <taxon>Glossinidae</taxon>
        <taxon>Glossina</taxon>
    </lineage>
</organism>
<accession>A0A1B0BDX4</accession>
<evidence type="ECO:0000313" key="3">
    <source>
        <dbReference type="Proteomes" id="UP000092460"/>
    </source>
</evidence>
<evidence type="ECO:0000313" key="2">
    <source>
        <dbReference type="EnsemblMetazoa" id="GPPI026947-PA"/>
    </source>
</evidence>
<reference evidence="3" key="1">
    <citation type="submission" date="2015-01" db="EMBL/GenBank/DDBJ databases">
        <authorList>
            <person name="Aksoy S."/>
            <person name="Warren W."/>
            <person name="Wilson R.K."/>
        </authorList>
    </citation>
    <scope>NUCLEOTIDE SEQUENCE [LARGE SCALE GENOMIC DNA]</scope>
    <source>
        <strain evidence="3">IAEA</strain>
    </source>
</reference>
<keyword evidence="3" id="KW-1185">Reference proteome</keyword>
<feature type="signal peptide" evidence="1">
    <location>
        <begin position="1"/>
        <end position="27"/>
    </location>
</feature>
<reference evidence="2" key="2">
    <citation type="submission" date="2020-05" db="UniProtKB">
        <authorList>
            <consortium name="EnsemblMetazoa"/>
        </authorList>
    </citation>
    <scope>IDENTIFICATION</scope>
    <source>
        <strain evidence="2">IAEA</strain>
    </source>
</reference>
<name>A0A1B0BDX4_9MUSC</name>
<sequence length="93" mass="9857">MEVGVATAATVALLLLLPLFTVVTLEAFGCAVAPPINAVKGKGSCHNGRITIPCNNINKENFCRVSFFAKLYKPCASGYNVYDDISNLDDSGC</sequence>
<feature type="chain" id="PRO_5008404766" description="Kazal-like domain-containing protein" evidence="1">
    <location>
        <begin position="28"/>
        <end position="93"/>
    </location>
</feature>
<keyword evidence="1" id="KW-0732">Signal</keyword>
<proteinExistence type="predicted"/>
<evidence type="ECO:0008006" key="4">
    <source>
        <dbReference type="Google" id="ProtNLM"/>
    </source>
</evidence>
<protein>
    <recommendedName>
        <fullName evidence="4">Kazal-like domain-containing protein</fullName>
    </recommendedName>
</protein>
<dbReference type="AlphaFoldDB" id="A0A1B0BDX4"/>
<dbReference type="EMBL" id="JXJN01012726">
    <property type="status" value="NOT_ANNOTATED_CDS"/>
    <property type="molecule type" value="Genomic_DNA"/>
</dbReference>
<dbReference type="VEuPathDB" id="VectorBase:GPPI026947"/>
<dbReference type="Proteomes" id="UP000092460">
    <property type="component" value="Unassembled WGS sequence"/>
</dbReference>
<evidence type="ECO:0000256" key="1">
    <source>
        <dbReference type="SAM" id="SignalP"/>
    </source>
</evidence>